<organism evidence="1 2">
    <name type="scientific">Elysia chlorotica</name>
    <name type="common">Eastern emerald elysia</name>
    <name type="synonym">Sea slug</name>
    <dbReference type="NCBI Taxonomy" id="188477"/>
    <lineage>
        <taxon>Eukaryota</taxon>
        <taxon>Metazoa</taxon>
        <taxon>Spiralia</taxon>
        <taxon>Lophotrochozoa</taxon>
        <taxon>Mollusca</taxon>
        <taxon>Gastropoda</taxon>
        <taxon>Heterobranchia</taxon>
        <taxon>Euthyneura</taxon>
        <taxon>Panpulmonata</taxon>
        <taxon>Sacoglossa</taxon>
        <taxon>Placobranchoidea</taxon>
        <taxon>Plakobranchidae</taxon>
        <taxon>Elysia</taxon>
    </lineage>
</organism>
<gene>
    <name evidence="1" type="ORF">EGW08_010300</name>
</gene>
<feature type="non-terminal residue" evidence="1">
    <location>
        <position position="75"/>
    </location>
</feature>
<feature type="non-terminal residue" evidence="1">
    <location>
        <position position="1"/>
    </location>
</feature>
<name>A0A433TKB9_ELYCH</name>
<dbReference type="OrthoDB" id="10546742at2759"/>
<comment type="caution">
    <text evidence="1">The sequence shown here is derived from an EMBL/GenBank/DDBJ whole genome shotgun (WGS) entry which is preliminary data.</text>
</comment>
<dbReference type="Proteomes" id="UP000271974">
    <property type="component" value="Unassembled WGS sequence"/>
</dbReference>
<sequence>LRKNSPVLRSQIFTVPSSEDVMTNFLLNWRHVTALWCLFGPVKVCRHCPVVISHTLTVESAFPDTKMLFFSSRPL</sequence>
<dbReference type="EMBL" id="RQTK01000313">
    <property type="protein sequence ID" value="RUS81955.1"/>
    <property type="molecule type" value="Genomic_DNA"/>
</dbReference>
<protein>
    <submittedName>
        <fullName evidence="1">Uncharacterized protein</fullName>
    </submittedName>
</protein>
<keyword evidence="2" id="KW-1185">Reference proteome</keyword>
<proteinExistence type="predicted"/>
<accession>A0A433TKB9</accession>
<reference evidence="1 2" key="1">
    <citation type="submission" date="2019-01" db="EMBL/GenBank/DDBJ databases">
        <title>A draft genome assembly of the solar-powered sea slug Elysia chlorotica.</title>
        <authorList>
            <person name="Cai H."/>
            <person name="Li Q."/>
            <person name="Fang X."/>
            <person name="Li J."/>
            <person name="Curtis N.E."/>
            <person name="Altenburger A."/>
            <person name="Shibata T."/>
            <person name="Feng M."/>
            <person name="Maeda T."/>
            <person name="Schwartz J.A."/>
            <person name="Shigenobu S."/>
            <person name="Lundholm N."/>
            <person name="Nishiyama T."/>
            <person name="Yang H."/>
            <person name="Hasebe M."/>
            <person name="Li S."/>
            <person name="Pierce S.K."/>
            <person name="Wang J."/>
        </authorList>
    </citation>
    <scope>NUCLEOTIDE SEQUENCE [LARGE SCALE GENOMIC DNA]</scope>
    <source>
        <strain evidence="1">EC2010</strain>
        <tissue evidence="1">Whole organism of an adult</tissue>
    </source>
</reference>
<evidence type="ECO:0000313" key="2">
    <source>
        <dbReference type="Proteomes" id="UP000271974"/>
    </source>
</evidence>
<evidence type="ECO:0000313" key="1">
    <source>
        <dbReference type="EMBL" id="RUS81955.1"/>
    </source>
</evidence>
<dbReference type="AlphaFoldDB" id="A0A433TKB9"/>